<dbReference type="GO" id="GO:0000492">
    <property type="term" value="P:box C/D snoRNP assembly"/>
    <property type="evidence" value="ECO:0007669"/>
    <property type="project" value="TreeGrafter"/>
</dbReference>
<dbReference type="GO" id="GO:0097255">
    <property type="term" value="C:R2TP complex"/>
    <property type="evidence" value="ECO:0007669"/>
    <property type="project" value="TreeGrafter"/>
</dbReference>
<evidence type="ECO:0008006" key="7">
    <source>
        <dbReference type="Google" id="ProtNLM"/>
    </source>
</evidence>
<dbReference type="GO" id="GO:0005737">
    <property type="term" value="C:cytoplasm"/>
    <property type="evidence" value="ECO:0007669"/>
    <property type="project" value="TreeGrafter"/>
</dbReference>
<evidence type="ECO:0000256" key="1">
    <source>
        <dbReference type="ARBA" id="ARBA00008511"/>
    </source>
</evidence>
<proteinExistence type="inferred from homology"/>
<dbReference type="GeneID" id="30983877"/>
<dbReference type="Pfam" id="PF08190">
    <property type="entry name" value="PIH1"/>
    <property type="match status" value="1"/>
</dbReference>
<evidence type="ECO:0000256" key="2">
    <source>
        <dbReference type="SAM" id="MobiDB-lite"/>
    </source>
</evidence>
<reference evidence="6" key="1">
    <citation type="submission" date="2016-05" db="EMBL/GenBank/DDBJ databases">
        <title>Comparative genomics of biotechnologically important yeasts.</title>
        <authorList>
            <consortium name="DOE Joint Genome Institute"/>
            <person name="Riley R."/>
            <person name="Haridas S."/>
            <person name="Wolfe K.H."/>
            <person name="Lopes M.R."/>
            <person name="Hittinger C.T."/>
            <person name="Goker M."/>
            <person name="Salamov A."/>
            <person name="Wisecaver J."/>
            <person name="Long T.M."/>
            <person name="Aerts A.L."/>
            <person name="Barry K."/>
            <person name="Choi C."/>
            <person name="Clum A."/>
            <person name="Coughlan A.Y."/>
            <person name="Deshpande S."/>
            <person name="Douglass A.P."/>
            <person name="Hanson S.J."/>
            <person name="Klenk H.-P."/>
            <person name="Labutti K."/>
            <person name="Lapidus A."/>
            <person name="Lindquist E."/>
            <person name="Lipzen A."/>
            <person name="Meier-Kolthoff J.P."/>
            <person name="Ohm R.A."/>
            <person name="Otillar R.P."/>
            <person name="Pangilinan J."/>
            <person name="Peng Y."/>
            <person name="Rokas A."/>
            <person name="Rosa C.A."/>
            <person name="Scheuner C."/>
            <person name="Sibirny A.A."/>
            <person name="Slot J.C."/>
            <person name="Stielow J.B."/>
            <person name="Sun H."/>
            <person name="Kurtzman C.P."/>
            <person name="Blackwell M."/>
            <person name="Grigoriev I.V."/>
            <person name="Jeffries T.W."/>
        </authorList>
    </citation>
    <scope>NUCLEOTIDE SEQUENCE [LARGE SCALE GENOMIC DNA]</scope>
    <source>
        <strain evidence="6">NRRL Y-17324</strain>
    </source>
</reference>
<dbReference type="GO" id="GO:1990904">
    <property type="term" value="C:ribonucleoprotein complex"/>
    <property type="evidence" value="ECO:0007669"/>
    <property type="project" value="TreeGrafter"/>
</dbReference>
<evidence type="ECO:0000313" key="5">
    <source>
        <dbReference type="EMBL" id="ODV79547.1"/>
    </source>
</evidence>
<dbReference type="GO" id="GO:0006364">
    <property type="term" value="P:rRNA processing"/>
    <property type="evidence" value="ECO:0007669"/>
    <property type="project" value="TreeGrafter"/>
</dbReference>
<feature type="domain" description="Pih1 Ascomycota CS" evidence="4">
    <location>
        <begin position="250"/>
        <end position="336"/>
    </location>
</feature>
<dbReference type="Pfam" id="PF18482">
    <property type="entry name" value="Pih1_fungal_CS"/>
    <property type="match status" value="1"/>
</dbReference>
<dbReference type="PANTHER" id="PTHR22997:SF0">
    <property type="entry name" value="PIH1 DOMAIN-CONTAINING PROTEIN 1"/>
    <property type="match status" value="1"/>
</dbReference>
<dbReference type="InterPro" id="IPR050734">
    <property type="entry name" value="PIH1/Kintoun_subfamily"/>
</dbReference>
<dbReference type="InterPro" id="IPR041441">
    <property type="entry name" value="Pih1_CS_Ascomycota"/>
</dbReference>
<dbReference type="OrthoDB" id="5135119at2759"/>
<dbReference type="PANTHER" id="PTHR22997">
    <property type="entry name" value="PIH1 DOMAIN-CONTAINING PROTEIN 1"/>
    <property type="match status" value="1"/>
</dbReference>
<evidence type="ECO:0000313" key="6">
    <source>
        <dbReference type="Proteomes" id="UP000094285"/>
    </source>
</evidence>
<dbReference type="Proteomes" id="UP000094285">
    <property type="component" value="Unassembled WGS sequence"/>
</dbReference>
<dbReference type="RefSeq" id="XP_020064669.1">
    <property type="nucleotide sequence ID" value="XM_020209741.1"/>
</dbReference>
<keyword evidence="6" id="KW-1185">Reference proteome</keyword>
<feature type="region of interest" description="Disordered" evidence="2">
    <location>
        <begin position="217"/>
        <end position="246"/>
    </location>
</feature>
<name>A0A1E4SJD2_9ASCO</name>
<dbReference type="EMBL" id="KV453911">
    <property type="protein sequence ID" value="ODV79547.1"/>
    <property type="molecule type" value="Genomic_DNA"/>
</dbReference>
<sequence>MALVEAGESIALDPSPGFVVKTRILESKKDSLGTKVFINVCHDAQVPQPPVEFEPSVVFPLIIDNQWEIPLILSSEKDTTDKKGVVSRLYDCCINTTCFQWCQINADLRTILIEWCIEAVEMLYEVTLEREYTIPKMLCKGELSRTVVRQDELTENGFQKRLQELKNNETLGLLQELDGGDTDELEELPDLMNVSGEQRRPLIEELGEMKISEEIQEVQSKGQGISTSNSQGISTTKSQDPSSTTPATPLHYELNYTKLSSTYQLLIKLVCSHISALTLGYSTTNHCLVLTLHDPSVYFSKKSPHALEVPLPNTIHLQSAADVKSYWVGDTLYIFC</sequence>
<organism evidence="5 6">
    <name type="scientific">Suhomyces tanzawaensis NRRL Y-17324</name>
    <dbReference type="NCBI Taxonomy" id="984487"/>
    <lineage>
        <taxon>Eukaryota</taxon>
        <taxon>Fungi</taxon>
        <taxon>Dikarya</taxon>
        <taxon>Ascomycota</taxon>
        <taxon>Saccharomycotina</taxon>
        <taxon>Pichiomycetes</taxon>
        <taxon>Debaryomycetaceae</taxon>
        <taxon>Suhomyces</taxon>
    </lineage>
</organism>
<feature type="domain" description="PIH1 N-terminal" evidence="3">
    <location>
        <begin position="11"/>
        <end position="152"/>
    </location>
</feature>
<gene>
    <name evidence="5" type="ORF">CANTADRAFT_49669</name>
</gene>
<dbReference type="InterPro" id="IPR012981">
    <property type="entry name" value="PIH1_N"/>
</dbReference>
<evidence type="ECO:0000259" key="3">
    <source>
        <dbReference type="Pfam" id="PF08190"/>
    </source>
</evidence>
<accession>A0A1E4SJD2</accession>
<protein>
    <recommendedName>
        <fullName evidence="7">PIH1 N-terminal domain-containing protein</fullName>
    </recommendedName>
</protein>
<dbReference type="STRING" id="984487.A0A1E4SJD2"/>
<evidence type="ECO:0000259" key="4">
    <source>
        <dbReference type="Pfam" id="PF18482"/>
    </source>
</evidence>
<dbReference type="AlphaFoldDB" id="A0A1E4SJD2"/>
<comment type="similarity">
    <text evidence="1">Belongs to the PIH1 family.</text>
</comment>